<protein>
    <submittedName>
        <fullName evidence="3">Maestro heat-like repeat-containing protein family member 2B</fullName>
    </submittedName>
</protein>
<feature type="non-terminal residue" evidence="3">
    <location>
        <position position="193"/>
    </location>
</feature>
<keyword evidence="2" id="KW-1185">Reference proteome</keyword>
<dbReference type="Proteomes" id="UP000189705">
    <property type="component" value="Unplaced"/>
</dbReference>
<proteinExistence type="predicted"/>
<gene>
    <name evidence="3" type="primary">LOC112549082</name>
</gene>
<dbReference type="STRING" id="38654.A0A3Q0FVQ6"/>
<dbReference type="InParanoid" id="A0A3Q0FVQ6"/>
<evidence type="ECO:0000313" key="3">
    <source>
        <dbReference type="RefSeq" id="XP_025051676.1"/>
    </source>
</evidence>
<evidence type="ECO:0000259" key="1">
    <source>
        <dbReference type="Pfam" id="PF23221"/>
    </source>
</evidence>
<dbReference type="InterPro" id="IPR056282">
    <property type="entry name" value="MROH2B-like_N_HEAT"/>
</dbReference>
<dbReference type="AlphaFoldDB" id="A0A3Q0FVQ6"/>
<accession>A0A3Q0FVQ6</accession>
<reference evidence="3" key="1">
    <citation type="submission" date="2025-08" db="UniProtKB">
        <authorList>
            <consortium name="RefSeq"/>
        </authorList>
    </citation>
    <scope>IDENTIFICATION</scope>
</reference>
<sequence>MYEMQSHGGIMQLPPLFSLITLGDLASAYALRSEPFLVRTLSKLCFVLRLVETKMKQALLVQGFAHAPNMKLRVRDEIPFPINQIADNCFYLLPFFNLMSSSWLSSEDPEQRAPLQQAAVKVLGPTMDLLLHHEGHHDTVFERLPCLLWQYEESVDKLHVTVSLSQVLEVAYDLQILLPDGKLENFSLTMHKQ</sequence>
<dbReference type="KEGG" id="asn:112549082"/>
<evidence type="ECO:0000313" key="2">
    <source>
        <dbReference type="Proteomes" id="UP000189705"/>
    </source>
</evidence>
<feature type="domain" description="MROH2B-like N-terminal HEAT-repeats" evidence="1">
    <location>
        <begin position="1"/>
        <end position="124"/>
    </location>
</feature>
<organism evidence="2 3">
    <name type="scientific">Alligator sinensis</name>
    <name type="common">Chinese alligator</name>
    <dbReference type="NCBI Taxonomy" id="38654"/>
    <lineage>
        <taxon>Eukaryota</taxon>
        <taxon>Metazoa</taxon>
        <taxon>Chordata</taxon>
        <taxon>Craniata</taxon>
        <taxon>Vertebrata</taxon>
        <taxon>Euteleostomi</taxon>
        <taxon>Archelosauria</taxon>
        <taxon>Archosauria</taxon>
        <taxon>Crocodylia</taxon>
        <taxon>Alligatoridae</taxon>
        <taxon>Alligatorinae</taxon>
        <taxon>Alligator</taxon>
    </lineage>
</organism>
<dbReference type="RefSeq" id="XP_025051676.1">
    <property type="nucleotide sequence ID" value="XM_025195891.1"/>
</dbReference>
<dbReference type="Pfam" id="PF23221">
    <property type="entry name" value="HEAT_MROH2B_1st"/>
    <property type="match status" value="1"/>
</dbReference>
<dbReference type="GeneID" id="112549082"/>
<name>A0A3Q0FVQ6_ALLSI</name>